<dbReference type="EMBL" id="JAHOEL010000045">
    <property type="protein sequence ID" value="MBV3393090.1"/>
    <property type="molecule type" value="Genomic_DNA"/>
</dbReference>
<dbReference type="Proteomes" id="UP001196408">
    <property type="component" value="Unassembled WGS sequence"/>
</dbReference>
<dbReference type="EMBL" id="JAHOEF010000047">
    <property type="protein sequence ID" value="MBV3383080.1"/>
    <property type="molecule type" value="Genomic_DNA"/>
</dbReference>
<protein>
    <submittedName>
        <fullName evidence="1">Uncharacterized protein</fullName>
    </submittedName>
</protein>
<gene>
    <name evidence="1" type="ORF">KSV97_07595</name>
    <name evidence="2" type="ORF">KSW06_07470</name>
</gene>
<dbReference type="Pfam" id="PF19866">
    <property type="entry name" value="DUF6339"/>
    <property type="match status" value="1"/>
</dbReference>
<keyword evidence="4" id="KW-1185">Reference proteome</keyword>
<dbReference type="RefSeq" id="WP_217747856.1">
    <property type="nucleotide sequence ID" value="NZ_JAHOEB010000047.1"/>
</dbReference>
<accession>A0AAW4MWL9</accession>
<sequence>MLVKRLSRSEAREAMNIWIDSNGKLPIEVDGIYKDLRELIVNEYDKLAETYGRDGNQSYDKYRLDTQLGMLLYSYLKKATWFSERTAEDDGFWMYLSLKVVPDVVAKRWNFDNEDHYWKKSVRIWLKVLWWYVHLSWQGNDSKTAELLLSNNFNTDTILNLVERVGRDGIYVDVYRKIMYYYGHLDVKTISNYGSKNGDTDKKRTLFRSLMILHNATCVVIEPGLYPGGADGYVKNKLLKELLGQGGNI</sequence>
<dbReference type="InterPro" id="IPR045920">
    <property type="entry name" value="DUF6339"/>
</dbReference>
<evidence type="ECO:0000313" key="3">
    <source>
        <dbReference type="Proteomes" id="UP001196408"/>
    </source>
</evidence>
<dbReference type="AlphaFoldDB" id="A0AAW4MWL9"/>
<name>A0AAW4MWL9_9FIRM</name>
<evidence type="ECO:0000313" key="2">
    <source>
        <dbReference type="EMBL" id="MBV3393090.1"/>
    </source>
</evidence>
<evidence type="ECO:0000313" key="1">
    <source>
        <dbReference type="EMBL" id="MBV3383080.1"/>
    </source>
</evidence>
<reference evidence="1 4" key="1">
    <citation type="submission" date="2021-06" db="EMBL/GenBank/DDBJ databases">
        <title>Collection of gut derived symbiotic bacterial strains cultured from healthy donors.</title>
        <authorList>
            <person name="Lin H."/>
            <person name="Littmann E."/>
            <person name="Pamer E.G."/>
        </authorList>
    </citation>
    <scope>NUCLEOTIDE SEQUENCE</scope>
    <source>
        <strain evidence="2 4">MSK.21.70</strain>
        <strain evidence="1">MSK.21.82</strain>
    </source>
</reference>
<proteinExistence type="predicted"/>
<dbReference type="Proteomes" id="UP001197492">
    <property type="component" value="Unassembled WGS sequence"/>
</dbReference>
<comment type="caution">
    <text evidence="1">The sequence shown here is derived from an EMBL/GenBank/DDBJ whole genome shotgun (WGS) entry which is preliminary data.</text>
</comment>
<organism evidence="1 3">
    <name type="scientific">Catenibacterium mitsuokai</name>
    <dbReference type="NCBI Taxonomy" id="100886"/>
    <lineage>
        <taxon>Bacteria</taxon>
        <taxon>Bacillati</taxon>
        <taxon>Bacillota</taxon>
        <taxon>Erysipelotrichia</taxon>
        <taxon>Erysipelotrichales</taxon>
        <taxon>Coprobacillaceae</taxon>
        <taxon>Catenibacterium</taxon>
    </lineage>
</organism>
<evidence type="ECO:0000313" key="4">
    <source>
        <dbReference type="Proteomes" id="UP001197492"/>
    </source>
</evidence>